<reference evidence="4 5" key="1">
    <citation type="submission" date="2019-05" db="EMBL/GenBank/DDBJ databases">
        <authorList>
            <consortium name="Pathogen Informatics"/>
        </authorList>
    </citation>
    <scope>NUCLEOTIDE SEQUENCE [LARGE SCALE GENOMIC DNA]</scope>
    <source>
        <strain evidence="4 5">NCTC503</strain>
    </source>
</reference>
<dbReference type="EMBL" id="LR590481">
    <property type="protein sequence ID" value="VTQ89377.1"/>
    <property type="molecule type" value="Genomic_DNA"/>
</dbReference>
<keyword evidence="5" id="KW-1185">Reference proteome</keyword>
<organism evidence="4 5">
    <name type="scientific">Hathewaya histolytica</name>
    <name type="common">Clostridium histolyticum</name>
    <dbReference type="NCBI Taxonomy" id="1498"/>
    <lineage>
        <taxon>Bacteria</taxon>
        <taxon>Bacillati</taxon>
        <taxon>Bacillota</taxon>
        <taxon>Clostridia</taxon>
        <taxon>Eubacteriales</taxon>
        <taxon>Clostridiaceae</taxon>
        <taxon>Hathewaya</taxon>
    </lineage>
</organism>
<dbReference type="SUPFAM" id="SSF54631">
    <property type="entry name" value="CBS-domain pair"/>
    <property type="match status" value="1"/>
</dbReference>
<dbReference type="InterPro" id="IPR046342">
    <property type="entry name" value="CBS_dom_sf"/>
</dbReference>
<evidence type="ECO:0000256" key="2">
    <source>
        <dbReference type="PROSITE-ProRule" id="PRU00703"/>
    </source>
</evidence>
<protein>
    <submittedName>
        <fullName evidence="4">CBS domain-containing protein</fullName>
    </submittedName>
</protein>
<proteinExistence type="predicted"/>
<dbReference type="InterPro" id="IPR000644">
    <property type="entry name" value="CBS_dom"/>
</dbReference>
<evidence type="ECO:0000259" key="3">
    <source>
        <dbReference type="PROSITE" id="PS51371"/>
    </source>
</evidence>
<dbReference type="PANTHER" id="PTHR43080">
    <property type="entry name" value="CBS DOMAIN-CONTAINING PROTEIN CBSX3, MITOCHONDRIAL"/>
    <property type="match status" value="1"/>
</dbReference>
<dbReference type="InterPro" id="IPR051257">
    <property type="entry name" value="Diverse_CBS-Domain"/>
</dbReference>
<dbReference type="Gene3D" id="3.10.580.10">
    <property type="entry name" value="CBS-domain"/>
    <property type="match status" value="1"/>
</dbReference>
<dbReference type="Proteomes" id="UP000308489">
    <property type="component" value="Chromosome 1"/>
</dbReference>
<dbReference type="RefSeq" id="WP_138210051.1">
    <property type="nucleotide sequence ID" value="NZ_CBCRUQ010000012.1"/>
</dbReference>
<dbReference type="Pfam" id="PF00571">
    <property type="entry name" value="CBS"/>
    <property type="match status" value="2"/>
</dbReference>
<dbReference type="OrthoDB" id="384703at2"/>
<evidence type="ECO:0000256" key="1">
    <source>
        <dbReference type="ARBA" id="ARBA00023122"/>
    </source>
</evidence>
<keyword evidence="1 2" id="KW-0129">CBS domain</keyword>
<accession>A0A4V6KD79</accession>
<dbReference type="AlphaFoldDB" id="A0A4V6KD79"/>
<dbReference type="PANTHER" id="PTHR43080:SF26">
    <property type="entry name" value="REGULATORY PROTEIN"/>
    <property type="match status" value="1"/>
</dbReference>
<name>A0A4V6KD79_HATHI</name>
<evidence type="ECO:0000313" key="5">
    <source>
        <dbReference type="Proteomes" id="UP000308489"/>
    </source>
</evidence>
<sequence>MNIAFFLTPKIEVVYVTENSTLGKTLKIMEKNKYSAIPIIDDKGKYVGTLTEGDILWYIQEKLNKNNLNLENIYITPLKQISRKVKNSPVKINSNIENLITLSISQNFVPVVDDENTFIGIIKRSIIINFCYEELKTTKECI</sequence>
<dbReference type="SMART" id="SM00116">
    <property type="entry name" value="CBS"/>
    <property type="match status" value="1"/>
</dbReference>
<evidence type="ECO:0000313" key="4">
    <source>
        <dbReference type="EMBL" id="VTQ89377.1"/>
    </source>
</evidence>
<gene>
    <name evidence="4" type="ORF">NCTC503_01389</name>
</gene>
<feature type="domain" description="CBS" evidence="3">
    <location>
        <begin position="7"/>
        <end position="66"/>
    </location>
</feature>
<dbReference type="KEGG" id="hhw:NCTC503_01389"/>
<dbReference type="PROSITE" id="PS51371">
    <property type="entry name" value="CBS"/>
    <property type="match status" value="1"/>
</dbReference>